<dbReference type="Pfam" id="PF01535">
    <property type="entry name" value="PPR"/>
    <property type="match status" value="1"/>
</dbReference>
<dbReference type="Gene3D" id="1.25.40.10">
    <property type="entry name" value="Tetratricopeptide repeat domain"/>
    <property type="match status" value="3"/>
</dbReference>
<proteinExistence type="predicted"/>
<dbReference type="OrthoDB" id="185373at2759"/>
<dbReference type="Proteomes" id="UP001153076">
    <property type="component" value="Unassembled WGS sequence"/>
</dbReference>
<reference evidence="3" key="1">
    <citation type="submission" date="2022-04" db="EMBL/GenBank/DDBJ databases">
        <title>Carnegiea gigantea Genome sequencing and assembly v2.</title>
        <authorList>
            <person name="Copetti D."/>
            <person name="Sanderson M.J."/>
            <person name="Burquez A."/>
            <person name="Wojciechowski M.F."/>
        </authorList>
    </citation>
    <scope>NUCLEOTIDE SEQUENCE</scope>
    <source>
        <strain evidence="3">SGP5-SGP5p</strain>
        <tissue evidence="3">Aerial part</tissue>
    </source>
</reference>
<dbReference type="PANTHER" id="PTHR47942">
    <property type="entry name" value="TETRATRICOPEPTIDE REPEAT (TPR)-LIKE SUPERFAMILY PROTEIN-RELATED"/>
    <property type="match status" value="1"/>
</dbReference>
<dbReference type="InterPro" id="IPR051222">
    <property type="entry name" value="PPR/CCM1_RNA-binding"/>
</dbReference>
<dbReference type="PANTHER" id="PTHR47942:SF16">
    <property type="entry name" value="PENTATRICOPEPTIDE REPEAT DOMAIN CONTAINING PROTEIN-RELATED"/>
    <property type="match status" value="1"/>
</dbReference>
<dbReference type="PROSITE" id="PS51375">
    <property type="entry name" value="PPR"/>
    <property type="match status" value="3"/>
</dbReference>
<dbReference type="InterPro" id="IPR002885">
    <property type="entry name" value="PPR_rpt"/>
</dbReference>
<keyword evidence="1" id="KW-0677">Repeat</keyword>
<name>A0A9Q1QM53_9CARY</name>
<feature type="repeat" description="PPR" evidence="2">
    <location>
        <begin position="28"/>
        <end position="62"/>
    </location>
</feature>
<dbReference type="AlphaFoldDB" id="A0A9Q1QM53"/>
<evidence type="ECO:0000256" key="2">
    <source>
        <dbReference type="PROSITE-ProRule" id="PRU00708"/>
    </source>
</evidence>
<dbReference type="InterPro" id="IPR011990">
    <property type="entry name" value="TPR-like_helical_dom_sf"/>
</dbReference>
<feature type="repeat" description="PPR" evidence="2">
    <location>
        <begin position="94"/>
        <end position="128"/>
    </location>
</feature>
<evidence type="ECO:0008006" key="5">
    <source>
        <dbReference type="Google" id="ProtNLM"/>
    </source>
</evidence>
<comment type="caution">
    <text evidence="3">The sequence shown here is derived from an EMBL/GenBank/DDBJ whole genome shotgun (WGS) entry which is preliminary data.</text>
</comment>
<sequence length="245" mass="27515">MNCYCQLNHVRLAFSLLGKLFKIGYSPNCFVFNTLINGLSGADQLEQALTLLDRILKQGFQPDPGPMDEASKLMDAMARNECRPDVVSYSAMISGYYYNILINGLCEASRLKHAADIFYQLLSRGLQRNCILYNARMKGLCKKGLLSEANKLLTKMEGHGLHPEGFFATLKSYKPYNLIDVMTANGFQADAQTTSLVFKWPTTVSLDSQPYTYPNSSGNLDNNEAVMVEANDATMMTFHKRAMRW</sequence>
<dbReference type="EMBL" id="JAKOGI010000035">
    <property type="protein sequence ID" value="KAJ8447763.1"/>
    <property type="molecule type" value="Genomic_DNA"/>
</dbReference>
<keyword evidence="4" id="KW-1185">Reference proteome</keyword>
<organism evidence="3 4">
    <name type="scientific">Carnegiea gigantea</name>
    <dbReference type="NCBI Taxonomy" id="171969"/>
    <lineage>
        <taxon>Eukaryota</taxon>
        <taxon>Viridiplantae</taxon>
        <taxon>Streptophyta</taxon>
        <taxon>Embryophyta</taxon>
        <taxon>Tracheophyta</taxon>
        <taxon>Spermatophyta</taxon>
        <taxon>Magnoliopsida</taxon>
        <taxon>eudicotyledons</taxon>
        <taxon>Gunneridae</taxon>
        <taxon>Pentapetalae</taxon>
        <taxon>Caryophyllales</taxon>
        <taxon>Cactineae</taxon>
        <taxon>Cactaceae</taxon>
        <taxon>Cactoideae</taxon>
        <taxon>Echinocereeae</taxon>
        <taxon>Carnegiea</taxon>
    </lineage>
</organism>
<evidence type="ECO:0000313" key="3">
    <source>
        <dbReference type="EMBL" id="KAJ8447763.1"/>
    </source>
</evidence>
<protein>
    <recommendedName>
        <fullName evidence="5">Pentatricopeptide repeat-containing protein</fullName>
    </recommendedName>
</protein>
<evidence type="ECO:0000256" key="1">
    <source>
        <dbReference type="ARBA" id="ARBA00022737"/>
    </source>
</evidence>
<evidence type="ECO:0000313" key="4">
    <source>
        <dbReference type="Proteomes" id="UP001153076"/>
    </source>
</evidence>
<dbReference type="Pfam" id="PF12854">
    <property type="entry name" value="PPR_1"/>
    <property type="match status" value="1"/>
</dbReference>
<feature type="repeat" description="PPR" evidence="2">
    <location>
        <begin position="129"/>
        <end position="163"/>
    </location>
</feature>
<dbReference type="NCBIfam" id="TIGR00756">
    <property type="entry name" value="PPR"/>
    <property type="match status" value="3"/>
</dbReference>
<accession>A0A9Q1QM53</accession>
<gene>
    <name evidence="3" type="ORF">Cgig2_015126</name>
</gene>